<protein>
    <submittedName>
        <fullName evidence="1">Uncharacterized protein</fullName>
    </submittedName>
</protein>
<accession>A0A0F9KAL7</accession>
<organism evidence="1">
    <name type="scientific">marine sediment metagenome</name>
    <dbReference type="NCBI Taxonomy" id="412755"/>
    <lineage>
        <taxon>unclassified sequences</taxon>
        <taxon>metagenomes</taxon>
        <taxon>ecological metagenomes</taxon>
    </lineage>
</organism>
<sequence length="283" mass="29875">MGWIIYNSLGEPLVTQEQHDHTSADASGPLTNDEHDGYSEYDEIAAPGAPAASKARLYTKDLSALSAMFYVDEADNEFWLADSIFRNLPIGNLSSWATAVTGSSAATRNVNRFDLSPNGGTAHIYLNENAYGPTRGSGTDTLNWDRVVLWKLRFTLFTAAAGGSNNILLGHAIGDAPDTLTDKGIGISISNAAFRGFVHDGIGTTLTGTLVTLTVNQVYDVLIISRGDGTVEWFIDGASVGTSAGGPVGNSTAAHTIMSFQGFKATGASNRLMIHQISLADLG</sequence>
<evidence type="ECO:0000313" key="1">
    <source>
        <dbReference type="EMBL" id="KKM19128.1"/>
    </source>
</evidence>
<name>A0A0F9KAL7_9ZZZZ</name>
<dbReference type="EMBL" id="LAZR01014060">
    <property type="protein sequence ID" value="KKM19128.1"/>
    <property type="molecule type" value="Genomic_DNA"/>
</dbReference>
<comment type="caution">
    <text evidence="1">The sequence shown here is derived from an EMBL/GenBank/DDBJ whole genome shotgun (WGS) entry which is preliminary data.</text>
</comment>
<dbReference type="AlphaFoldDB" id="A0A0F9KAL7"/>
<reference evidence="1" key="1">
    <citation type="journal article" date="2015" name="Nature">
        <title>Complex archaea that bridge the gap between prokaryotes and eukaryotes.</title>
        <authorList>
            <person name="Spang A."/>
            <person name="Saw J.H."/>
            <person name="Jorgensen S.L."/>
            <person name="Zaremba-Niedzwiedzka K."/>
            <person name="Martijn J."/>
            <person name="Lind A.E."/>
            <person name="van Eijk R."/>
            <person name="Schleper C."/>
            <person name="Guy L."/>
            <person name="Ettema T.J."/>
        </authorList>
    </citation>
    <scope>NUCLEOTIDE SEQUENCE</scope>
</reference>
<proteinExistence type="predicted"/>
<gene>
    <name evidence="1" type="ORF">LCGC14_1658790</name>
</gene>